<dbReference type="OrthoDB" id="5413827at2759"/>
<name>A0A4U0UFB8_9PEZI</name>
<organism evidence="1 2">
    <name type="scientific">Salinomyces thailandicus</name>
    <dbReference type="NCBI Taxonomy" id="706561"/>
    <lineage>
        <taxon>Eukaryota</taxon>
        <taxon>Fungi</taxon>
        <taxon>Dikarya</taxon>
        <taxon>Ascomycota</taxon>
        <taxon>Pezizomycotina</taxon>
        <taxon>Dothideomycetes</taxon>
        <taxon>Dothideomycetidae</taxon>
        <taxon>Mycosphaerellales</taxon>
        <taxon>Teratosphaeriaceae</taxon>
        <taxon>Salinomyces</taxon>
    </lineage>
</organism>
<dbReference type="EMBL" id="NAJL01000003">
    <property type="protein sequence ID" value="TKA33316.1"/>
    <property type="molecule type" value="Genomic_DNA"/>
</dbReference>
<dbReference type="AlphaFoldDB" id="A0A4U0UFB8"/>
<gene>
    <name evidence="1" type="ORF">B0A50_00869</name>
</gene>
<keyword evidence="2" id="KW-1185">Reference proteome</keyword>
<reference evidence="1 2" key="1">
    <citation type="submission" date="2017-03" db="EMBL/GenBank/DDBJ databases">
        <title>Genomes of endolithic fungi from Antarctica.</title>
        <authorList>
            <person name="Coleine C."/>
            <person name="Masonjones S."/>
            <person name="Stajich J.E."/>
        </authorList>
    </citation>
    <scope>NUCLEOTIDE SEQUENCE [LARGE SCALE GENOMIC DNA]</scope>
    <source>
        <strain evidence="1 2">CCFEE 6315</strain>
    </source>
</reference>
<evidence type="ECO:0000313" key="2">
    <source>
        <dbReference type="Proteomes" id="UP000308549"/>
    </source>
</evidence>
<proteinExistence type="predicted"/>
<comment type="caution">
    <text evidence="1">The sequence shown here is derived from an EMBL/GenBank/DDBJ whole genome shotgun (WGS) entry which is preliminary data.</text>
</comment>
<protein>
    <submittedName>
        <fullName evidence="1">Uncharacterized protein</fullName>
    </submittedName>
</protein>
<accession>A0A4U0UFB8</accession>
<evidence type="ECO:0000313" key="1">
    <source>
        <dbReference type="EMBL" id="TKA33316.1"/>
    </source>
</evidence>
<sequence>MANPPPRSSPAHLLNITPELRNHIYDLVFAPDSEANTEIDLLHAHAPAKDLLLTCTQIHNEAVQLHKRAHQQYWSTSTFKLTLKKGAHDPAVKTQLEALAAADVQHALNLDIEILPRRPGQLVKVWARIELAGGITGWEKKSGERRVCDVAMYRVGPWKTFITDRKVDREGAIKLRDLVESCKEQVLYIQNQYGL</sequence>
<dbReference type="Proteomes" id="UP000308549">
    <property type="component" value="Unassembled WGS sequence"/>
</dbReference>